<dbReference type="PANTHER" id="PTHR30483:SF6">
    <property type="entry name" value="PERIPLASMIC BINDING PROTEIN OF ABC TRANSPORTER FOR NATURAL AMINO ACIDS"/>
    <property type="match status" value="1"/>
</dbReference>
<gene>
    <name evidence="5" type="ORF">PU560_15970</name>
</gene>
<dbReference type="InterPro" id="IPR028081">
    <property type="entry name" value="Leu-bd"/>
</dbReference>
<feature type="domain" description="Leucine-binding protein" evidence="4">
    <location>
        <begin position="39"/>
        <end position="348"/>
    </location>
</feature>
<reference evidence="5" key="1">
    <citation type="submission" date="2023-02" db="EMBL/GenBank/DDBJ databases">
        <title>Georgenia sp.10Sc9-8, isolated from a soil sample collected from the Taklamakan desert.</title>
        <authorList>
            <person name="Liu S."/>
        </authorList>
    </citation>
    <scope>NUCLEOTIDE SEQUENCE</scope>
    <source>
        <strain evidence="5">10Sc9-8</strain>
    </source>
</reference>
<dbReference type="Gene3D" id="3.40.50.2300">
    <property type="match status" value="2"/>
</dbReference>
<organism evidence="5 6">
    <name type="scientific">Georgenia halotolerans</name>
    <dbReference type="NCBI Taxonomy" id="3028317"/>
    <lineage>
        <taxon>Bacteria</taxon>
        <taxon>Bacillati</taxon>
        <taxon>Actinomycetota</taxon>
        <taxon>Actinomycetes</taxon>
        <taxon>Micrococcales</taxon>
        <taxon>Bogoriellaceae</taxon>
        <taxon>Georgenia</taxon>
    </lineage>
</organism>
<dbReference type="Pfam" id="PF13458">
    <property type="entry name" value="Peripla_BP_6"/>
    <property type="match status" value="1"/>
</dbReference>
<name>A0ABT5U0X0_9MICO</name>
<evidence type="ECO:0000256" key="3">
    <source>
        <dbReference type="SAM" id="SignalP"/>
    </source>
</evidence>
<feature type="signal peptide" evidence="3">
    <location>
        <begin position="1"/>
        <end position="21"/>
    </location>
</feature>
<feature type="chain" id="PRO_5045643609" evidence="3">
    <location>
        <begin position="22"/>
        <end position="424"/>
    </location>
</feature>
<evidence type="ECO:0000259" key="4">
    <source>
        <dbReference type="Pfam" id="PF13458"/>
    </source>
</evidence>
<evidence type="ECO:0000313" key="5">
    <source>
        <dbReference type="EMBL" id="MDD9207953.1"/>
    </source>
</evidence>
<dbReference type="InterPro" id="IPR028082">
    <property type="entry name" value="Peripla_BP_I"/>
</dbReference>
<evidence type="ECO:0000256" key="1">
    <source>
        <dbReference type="ARBA" id="ARBA00010062"/>
    </source>
</evidence>
<dbReference type="PANTHER" id="PTHR30483">
    <property type="entry name" value="LEUCINE-SPECIFIC-BINDING PROTEIN"/>
    <property type="match status" value="1"/>
</dbReference>
<comment type="similarity">
    <text evidence="1">Belongs to the leucine-binding protein family.</text>
</comment>
<dbReference type="Proteomes" id="UP001165561">
    <property type="component" value="Unassembled WGS sequence"/>
</dbReference>
<proteinExistence type="inferred from homology"/>
<dbReference type="InterPro" id="IPR051010">
    <property type="entry name" value="BCAA_transport"/>
</dbReference>
<evidence type="ECO:0000256" key="2">
    <source>
        <dbReference type="ARBA" id="ARBA00022729"/>
    </source>
</evidence>
<accession>A0ABT5U0X0</accession>
<dbReference type="PROSITE" id="PS51257">
    <property type="entry name" value="PROKAR_LIPOPROTEIN"/>
    <property type="match status" value="1"/>
</dbReference>
<protein>
    <submittedName>
        <fullName evidence="5">ABC transporter substrate-binding protein</fullName>
    </submittedName>
</protein>
<dbReference type="SUPFAM" id="SSF53822">
    <property type="entry name" value="Periplasmic binding protein-like I"/>
    <property type="match status" value="1"/>
</dbReference>
<keyword evidence="6" id="KW-1185">Reference proteome</keyword>
<comment type="caution">
    <text evidence="5">The sequence shown here is derived from an EMBL/GenBank/DDBJ whole genome shotgun (WGS) entry which is preliminary data.</text>
</comment>
<evidence type="ECO:0000313" key="6">
    <source>
        <dbReference type="Proteomes" id="UP001165561"/>
    </source>
</evidence>
<dbReference type="EMBL" id="JARACI010001175">
    <property type="protein sequence ID" value="MDD9207953.1"/>
    <property type="molecule type" value="Genomic_DNA"/>
</dbReference>
<sequence length="424" mass="43929">MRARTTTTTLAMGIAATMTLAACGGEAGTGGSDGAPGETIKFGFLNGITGDYSAYYDGSIAGAELAIEEINEAGGVLDQEVELVTADNLSTVEGAVQGFSRLVDVDGVVAVGGVESDGGMAVFDAAHEQQVPVFCPLCGTSELDTRGGEYMFRLTGSDTDGGILSAQFARDAGYDSVALLVQNTEGASGPAEVFSEVFTDVVGGTVTGEVRFNPGAASYQSEVDQATGSGGDAIYVGAGSEAGSVLLREWERRGAEGQLFTSPDLVVPEIASLSPSLEDGVIIGAITAYDTTSPAYESYAERFRERTGEEPSAGVGDALQYDQYIALALAIAQAGSTDGAAVAEALPEVLNPEGTVVYSYAEGRAELEAGNEIDYHGASSSVDVNEYGNLQSPVFSEQHIVDGEWQEIRTIELDPELRAAYLDE</sequence>
<keyword evidence="2 3" id="KW-0732">Signal</keyword>